<reference evidence="5 6" key="1">
    <citation type="submission" date="2020-04" db="EMBL/GenBank/DDBJ databases">
        <authorList>
            <person name="Zheng R.K."/>
            <person name="Sun C.M."/>
        </authorList>
    </citation>
    <scope>NUCLEOTIDE SEQUENCE [LARGE SCALE GENOMIC DNA]</scope>
    <source>
        <strain evidence="6">zrk29</strain>
    </source>
</reference>
<dbReference type="InterPro" id="IPR017900">
    <property type="entry name" value="4Fe4S_Fe_S_CS"/>
</dbReference>
<keyword evidence="1" id="KW-0479">Metal-binding</keyword>
<dbReference type="GO" id="GO:0046872">
    <property type="term" value="F:metal ion binding"/>
    <property type="evidence" value="ECO:0007669"/>
    <property type="project" value="UniProtKB-KW"/>
</dbReference>
<organism evidence="5 6">
    <name type="scientific">Hujiaoplasma nucleasis</name>
    <dbReference type="NCBI Taxonomy" id="2725268"/>
    <lineage>
        <taxon>Bacteria</taxon>
        <taxon>Bacillati</taxon>
        <taxon>Mycoplasmatota</taxon>
        <taxon>Mollicutes</taxon>
        <taxon>Candidatus Izemoplasmatales</taxon>
        <taxon>Hujiaoplasmataceae</taxon>
        <taxon>Hujiaoplasma</taxon>
    </lineage>
</organism>
<dbReference type="EMBL" id="CP051151">
    <property type="protein sequence ID" value="QLY39915.1"/>
    <property type="molecule type" value="Genomic_DNA"/>
</dbReference>
<feature type="domain" description="4Fe-4S ferredoxin-type" evidence="4">
    <location>
        <begin position="27"/>
        <end position="56"/>
    </location>
</feature>
<protein>
    <submittedName>
        <fullName evidence="5">4Fe-4S binding protein</fullName>
    </submittedName>
</protein>
<evidence type="ECO:0000256" key="3">
    <source>
        <dbReference type="ARBA" id="ARBA00023014"/>
    </source>
</evidence>
<dbReference type="AlphaFoldDB" id="A0A7L6N4J3"/>
<gene>
    <name evidence="5" type="ORF">HF295_03185</name>
</gene>
<evidence type="ECO:0000256" key="2">
    <source>
        <dbReference type="ARBA" id="ARBA00023004"/>
    </source>
</evidence>
<sequence>MIEKTAVASKEMVRSRFPKDKDVLFRPKAIIECYKEIPCNPCETSCPFHAITIGEDINAIPQIDFDKCTGCGICVHSCPGLAIMVAMIKNGKAYFKVPYELLPIPLVGERWLAVNRNGDVISDCKIEQVMPGRKSTNTTTVVTVSLEQPYLYDFVTIRRPGDE</sequence>
<evidence type="ECO:0000259" key="4">
    <source>
        <dbReference type="PROSITE" id="PS51379"/>
    </source>
</evidence>
<name>A0A7L6N4J3_9MOLU</name>
<dbReference type="PROSITE" id="PS51379">
    <property type="entry name" value="4FE4S_FER_2"/>
    <property type="match status" value="2"/>
</dbReference>
<proteinExistence type="predicted"/>
<dbReference type="GO" id="GO:0051536">
    <property type="term" value="F:iron-sulfur cluster binding"/>
    <property type="evidence" value="ECO:0007669"/>
    <property type="project" value="UniProtKB-KW"/>
</dbReference>
<dbReference type="RefSeq" id="WP_312032406.1">
    <property type="nucleotide sequence ID" value="NZ_CP051151.1"/>
</dbReference>
<accession>A0A7L6N4J3</accession>
<feature type="domain" description="4Fe-4S ferredoxin-type" evidence="4">
    <location>
        <begin position="59"/>
        <end position="88"/>
    </location>
</feature>
<dbReference type="SUPFAM" id="SSF54862">
    <property type="entry name" value="4Fe-4S ferredoxins"/>
    <property type="match status" value="1"/>
</dbReference>
<keyword evidence="6" id="KW-1185">Reference proteome</keyword>
<keyword evidence="2" id="KW-0408">Iron</keyword>
<dbReference type="PROSITE" id="PS00198">
    <property type="entry name" value="4FE4S_FER_1"/>
    <property type="match status" value="1"/>
</dbReference>
<evidence type="ECO:0000313" key="6">
    <source>
        <dbReference type="Proteomes" id="UP000512167"/>
    </source>
</evidence>
<dbReference type="Gene3D" id="3.30.70.20">
    <property type="match status" value="1"/>
</dbReference>
<dbReference type="InterPro" id="IPR017896">
    <property type="entry name" value="4Fe4S_Fe-S-bd"/>
</dbReference>
<keyword evidence="3" id="KW-0411">Iron-sulfur</keyword>
<evidence type="ECO:0000313" key="5">
    <source>
        <dbReference type="EMBL" id="QLY39915.1"/>
    </source>
</evidence>
<dbReference type="Pfam" id="PF12838">
    <property type="entry name" value="Fer4_7"/>
    <property type="match status" value="1"/>
</dbReference>
<dbReference type="Proteomes" id="UP000512167">
    <property type="component" value="Chromosome"/>
</dbReference>
<evidence type="ECO:0000256" key="1">
    <source>
        <dbReference type="ARBA" id="ARBA00022723"/>
    </source>
</evidence>
<dbReference type="KEGG" id="tbk:HF295_03185"/>